<feature type="domain" description="Glycosyl transferase family 1" evidence="1">
    <location>
        <begin position="243"/>
        <end position="400"/>
    </location>
</feature>
<comment type="caution">
    <text evidence="3">The sequence shown here is derived from an EMBL/GenBank/DDBJ whole genome shotgun (WGS) entry which is preliminary data.</text>
</comment>
<dbReference type="Pfam" id="PF13439">
    <property type="entry name" value="Glyco_transf_4"/>
    <property type="match status" value="1"/>
</dbReference>
<dbReference type="SUPFAM" id="SSF53756">
    <property type="entry name" value="UDP-Glycosyltransferase/glycogen phosphorylase"/>
    <property type="match status" value="1"/>
</dbReference>
<proteinExistence type="predicted"/>
<dbReference type="AlphaFoldDB" id="A0A2M6WZM2"/>
<evidence type="ECO:0000313" key="3">
    <source>
        <dbReference type="EMBL" id="PIT98236.1"/>
    </source>
</evidence>
<dbReference type="Pfam" id="PF00534">
    <property type="entry name" value="Glycos_transf_1"/>
    <property type="match status" value="1"/>
</dbReference>
<evidence type="ECO:0000313" key="4">
    <source>
        <dbReference type="Proteomes" id="UP000230731"/>
    </source>
</evidence>
<dbReference type="Proteomes" id="UP000230731">
    <property type="component" value="Unassembled WGS sequence"/>
</dbReference>
<dbReference type="CDD" id="cd03801">
    <property type="entry name" value="GT4_PimA-like"/>
    <property type="match status" value="1"/>
</dbReference>
<dbReference type="EMBL" id="PEZP01000021">
    <property type="protein sequence ID" value="PIT98236.1"/>
    <property type="molecule type" value="Genomic_DNA"/>
</dbReference>
<gene>
    <name evidence="3" type="ORF">COT71_01690</name>
</gene>
<feature type="domain" description="Glycosyltransferase subfamily 4-like N-terminal" evidence="2">
    <location>
        <begin position="28"/>
        <end position="228"/>
    </location>
</feature>
<accession>A0A2M6WZM2</accession>
<protein>
    <recommendedName>
        <fullName evidence="5">Glycosyltransferase family 1 protein</fullName>
    </recommendedName>
</protein>
<reference evidence="4" key="1">
    <citation type="submission" date="2017-09" db="EMBL/GenBank/DDBJ databases">
        <title>Depth-based differentiation of microbial function through sediment-hosted aquifers and enrichment of novel symbionts in the deep terrestrial subsurface.</title>
        <authorList>
            <person name="Probst A.J."/>
            <person name="Ladd B."/>
            <person name="Jarett J.K."/>
            <person name="Geller-Mcgrath D.E."/>
            <person name="Sieber C.M.K."/>
            <person name="Emerson J.B."/>
            <person name="Anantharaman K."/>
            <person name="Thomas B.C."/>
            <person name="Malmstrom R."/>
            <person name="Stieglmeier M."/>
            <person name="Klingl A."/>
            <person name="Woyke T."/>
            <person name="Ryan C.M."/>
            <person name="Banfield J.F."/>
        </authorList>
    </citation>
    <scope>NUCLEOTIDE SEQUENCE [LARGE SCALE GENOMIC DNA]</scope>
</reference>
<dbReference type="PANTHER" id="PTHR45947">
    <property type="entry name" value="SULFOQUINOVOSYL TRANSFERASE SQD2"/>
    <property type="match status" value="1"/>
</dbReference>
<evidence type="ECO:0000259" key="2">
    <source>
        <dbReference type="Pfam" id="PF13439"/>
    </source>
</evidence>
<organism evidence="3 4">
    <name type="scientific">Candidatus Andersenbacteria bacterium CG10_big_fil_rev_8_21_14_0_10_54_11</name>
    <dbReference type="NCBI Taxonomy" id="1974485"/>
    <lineage>
        <taxon>Bacteria</taxon>
        <taxon>Candidatus Anderseniibacteriota</taxon>
    </lineage>
</organism>
<dbReference type="InterPro" id="IPR050194">
    <property type="entry name" value="Glycosyltransferase_grp1"/>
</dbReference>
<dbReference type="PANTHER" id="PTHR45947:SF3">
    <property type="entry name" value="SULFOQUINOVOSYL TRANSFERASE SQD2"/>
    <property type="match status" value="1"/>
</dbReference>
<sequence length="427" mass="47935">MCTVGQQAPYEPMKLLFLSSWYPPESRGGGEISTHLLAQELVRRGHEVLVVTEGEAAGLIEYQGVPVQRVRMPLRAKPLFEKRLSRQMARRLAREISLAEYEVVHAHDFRTALVLGEVVGSVQVDPARVYVTVRDYAPICGTTHYLLRDGSPCRCSLRDIALTQRYQEAAAPRRYARMWQYWHNVRYRTEQFGRIPQHVYISEAEQDIILANAPYTQLRHTVIFNPIPDAYFSAVPTDGVGGTVLYVGTVEDYKGVDLLLSAWPAVIRQVGGQARLVIAGDGAQRREYEQQVEREGLQYCVQFTGSVPWERMQRLYESAQVVVTPHRWTEPFGRTCAEAMALGKVVVSADIGGPAEMIVHGETGFLFSHGSTKALTEQLITALQLRIPARRDIGAAARAWAREQLSVVKVASNYEDFYLRGTAAGTW</sequence>
<dbReference type="InterPro" id="IPR028098">
    <property type="entry name" value="Glyco_trans_4-like_N"/>
</dbReference>
<dbReference type="GO" id="GO:0016758">
    <property type="term" value="F:hexosyltransferase activity"/>
    <property type="evidence" value="ECO:0007669"/>
    <property type="project" value="TreeGrafter"/>
</dbReference>
<name>A0A2M6WZM2_9BACT</name>
<evidence type="ECO:0000259" key="1">
    <source>
        <dbReference type="Pfam" id="PF00534"/>
    </source>
</evidence>
<dbReference type="Gene3D" id="3.40.50.2000">
    <property type="entry name" value="Glycogen Phosphorylase B"/>
    <property type="match status" value="2"/>
</dbReference>
<dbReference type="InterPro" id="IPR001296">
    <property type="entry name" value="Glyco_trans_1"/>
</dbReference>
<evidence type="ECO:0008006" key="5">
    <source>
        <dbReference type="Google" id="ProtNLM"/>
    </source>
</evidence>